<dbReference type="SMART" id="SM00248">
    <property type="entry name" value="ANK"/>
    <property type="match status" value="3"/>
</dbReference>
<dbReference type="AlphaFoldDB" id="A0A9N9X9P2"/>
<feature type="transmembrane region" description="Helical" evidence="12">
    <location>
        <begin position="688"/>
        <end position="710"/>
    </location>
</feature>
<keyword evidence="5" id="KW-0677">Repeat</keyword>
<keyword evidence="15" id="KW-1185">Reference proteome</keyword>
<evidence type="ECO:0000256" key="9">
    <source>
        <dbReference type="ARBA" id="ARBA00023136"/>
    </source>
</evidence>
<keyword evidence="9 12" id="KW-0472">Membrane</keyword>
<sequence length="911" mass="107722">MGDAVIEVDGVPEERQKMIKHFHHARSSIIDFKAQILEKVLNNSKEEIEETVKYYTEDLENHPEDGLMKYRYKTHSKKTILIIACTEKNVTPETLDVLCSAIKARYNKIDYIDDLYYGWEPIHYVAKCADVKKLEVILKQIPESTNSLTYFSENPLHILLQYKKSVPPFEVILHNGIEPKLTTIICPEPKDIVICADLLITNGADVNHTNFWNETPICLAVRYRYTHLIQLLLKIDYLDIDTCTETGKTIREYLKLNLFTDLPQSYVQEDPAVIKFNLLKAGDVERFIQYNAESIMNNTNYFDGYDDYTTCGNMLQLCMRKGFLEYLHDERSKLKRLTNYDINDTPMLTIFKSKGYLKCIIYLLDNGADPFKTSRKFPTNLLEYASIRGYYPFVAVLMQHKYSKINSNGIFPVLSKMYNKYKMPLNNYDFYRYCVLYLLLNRLVYLVRLNQETLTAKRRAILNKLLHHLNLEANDKRVDDSEIICQVLHLGASLTSIDETKNHNHDVSNGTNVTFNKESNSITIQENKMAIERINQHILKMHLDDSINGRKFKYDTIIQDDETVYNENRTLHFLAKDEHKKHLLCHPLLIELVKNKWYKVRWFFYADLIFYALLLINIYAYMISLRFNYFYTFLNWFYYFSIGFHAIKEGLQLFFLYRWKYFLDLSNILEVTTIVTCLWTIIYPNIYTSILAMLFSTFIFFVMLGQLPFFTKYTIIFSSIKYFFQYTGFYFILFVCFALCFYIVAPFEDSKGKSPDWGGMFKSLFYTLIFFTGEFHDNVLEPIDYPIFGRIIMTIFIIAMTIILNNLLVGLIVADMDKIQKTSRLHKQIKLVSFIKSTNTFAKRLHTFKYMDFVKRIINQVNIFHKGKPKVLKYVDLNHFDDDNKAYLREIKKYQPFKRHMLRDLYLSLKE</sequence>
<accession>A0A9N9X9P2</accession>
<evidence type="ECO:0000256" key="3">
    <source>
        <dbReference type="ARBA" id="ARBA00022606"/>
    </source>
</evidence>
<dbReference type="InterPro" id="IPR036770">
    <property type="entry name" value="Ankyrin_rpt-contain_sf"/>
</dbReference>
<dbReference type="SUPFAM" id="SSF48403">
    <property type="entry name" value="Ankyrin repeat"/>
    <property type="match status" value="2"/>
</dbReference>
<feature type="transmembrane region" description="Helical" evidence="12">
    <location>
        <begin position="659"/>
        <end position="682"/>
    </location>
</feature>
<dbReference type="Gene3D" id="1.25.40.20">
    <property type="entry name" value="Ankyrin repeat-containing domain"/>
    <property type="match status" value="1"/>
</dbReference>
<feature type="transmembrane region" description="Helical" evidence="12">
    <location>
        <begin position="722"/>
        <end position="745"/>
    </location>
</feature>
<feature type="domain" description="Ion transport" evidence="13">
    <location>
        <begin position="605"/>
        <end position="823"/>
    </location>
</feature>
<evidence type="ECO:0000256" key="6">
    <source>
        <dbReference type="ARBA" id="ARBA00022989"/>
    </source>
</evidence>
<dbReference type="OrthoDB" id="6776478at2759"/>
<evidence type="ECO:0000313" key="15">
    <source>
        <dbReference type="Proteomes" id="UP001153709"/>
    </source>
</evidence>
<keyword evidence="3" id="KW-0716">Sensory transduction</keyword>
<proteinExistence type="predicted"/>
<evidence type="ECO:0000313" key="14">
    <source>
        <dbReference type="EMBL" id="CAG9830407.1"/>
    </source>
</evidence>
<keyword evidence="7" id="KW-0040">ANK repeat</keyword>
<evidence type="ECO:0000256" key="8">
    <source>
        <dbReference type="ARBA" id="ARBA00023065"/>
    </source>
</evidence>
<dbReference type="GO" id="GO:0005216">
    <property type="term" value="F:monoatomic ion channel activity"/>
    <property type="evidence" value="ECO:0007669"/>
    <property type="project" value="InterPro"/>
</dbReference>
<dbReference type="Proteomes" id="UP001153709">
    <property type="component" value="Chromosome 2"/>
</dbReference>
<protein>
    <recommendedName>
        <fullName evidence="13">Ion transport domain-containing protein</fullName>
    </recommendedName>
</protein>
<dbReference type="InterPro" id="IPR002110">
    <property type="entry name" value="Ankyrin_rpt"/>
</dbReference>
<keyword evidence="11" id="KW-0407">Ion channel</keyword>
<evidence type="ECO:0000256" key="10">
    <source>
        <dbReference type="ARBA" id="ARBA00023180"/>
    </source>
</evidence>
<keyword evidence="8" id="KW-0406">Ion transport</keyword>
<evidence type="ECO:0000256" key="1">
    <source>
        <dbReference type="ARBA" id="ARBA00004141"/>
    </source>
</evidence>
<name>A0A9N9X9P2_DIABA</name>
<dbReference type="PANTHER" id="PTHR47143">
    <property type="entry name" value="TRANSIENT RECEPTOR POTENTIAL CATION CHANNEL PROTEIN PAINLESS"/>
    <property type="match status" value="1"/>
</dbReference>
<keyword evidence="4 12" id="KW-0812">Transmembrane</keyword>
<evidence type="ECO:0000259" key="13">
    <source>
        <dbReference type="Pfam" id="PF00520"/>
    </source>
</evidence>
<dbReference type="Pfam" id="PF00520">
    <property type="entry name" value="Ion_trans"/>
    <property type="match status" value="1"/>
</dbReference>
<feature type="transmembrane region" description="Helical" evidence="12">
    <location>
        <begin position="787"/>
        <end position="814"/>
    </location>
</feature>
<comment type="subcellular location">
    <subcellularLocation>
        <location evidence="1">Membrane</location>
        <topology evidence="1">Multi-pass membrane protein</topology>
    </subcellularLocation>
</comment>
<evidence type="ECO:0000256" key="11">
    <source>
        <dbReference type="ARBA" id="ARBA00023303"/>
    </source>
</evidence>
<feature type="transmembrane region" description="Helical" evidence="12">
    <location>
        <begin position="629"/>
        <end position="647"/>
    </location>
</feature>
<organism evidence="14 15">
    <name type="scientific">Diabrotica balteata</name>
    <name type="common">Banded cucumber beetle</name>
    <dbReference type="NCBI Taxonomy" id="107213"/>
    <lineage>
        <taxon>Eukaryota</taxon>
        <taxon>Metazoa</taxon>
        <taxon>Ecdysozoa</taxon>
        <taxon>Arthropoda</taxon>
        <taxon>Hexapoda</taxon>
        <taxon>Insecta</taxon>
        <taxon>Pterygota</taxon>
        <taxon>Neoptera</taxon>
        <taxon>Endopterygota</taxon>
        <taxon>Coleoptera</taxon>
        <taxon>Polyphaga</taxon>
        <taxon>Cucujiformia</taxon>
        <taxon>Chrysomeloidea</taxon>
        <taxon>Chrysomelidae</taxon>
        <taxon>Galerucinae</taxon>
        <taxon>Diabroticina</taxon>
        <taxon>Diabroticites</taxon>
        <taxon>Diabrotica</taxon>
    </lineage>
</organism>
<reference evidence="14" key="1">
    <citation type="submission" date="2022-01" db="EMBL/GenBank/DDBJ databases">
        <authorList>
            <person name="King R."/>
        </authorList>
    </citation>
    <scope>NUCLEOTIDE SEQUENCE</scope>
</reference>
<dbReference type="PANTHER" id="PTHR47143:SF1">
    <property type="entry name" value="ION_TRANS DOMAIN-CONTAINING PROTEIN"/>
    <property type="match status" value="1"/>
</dbReference>
<keyword evidence="2" id="KW-0813">Transport</keyword>
<dbReference type="EMBL" id="OU898277">
    <property type="protein sequence ID" value="CAG9830407.1"/>
    <property type="molecule type" value="Genomic_DNA"/>
</dbReference>
<dbReference type="InterPro" id="IPR052076">
    <property type="entry name" value="TRP_cation_channel"/>
</dbReference>
<keyword evidence="10" id="KW-0325">Glycoprotein</keyword>
<evidence type="ECO:0000256" key="12">
    <source>
        <dbReference type="SAM" id="Phobius"/>
    </source>
</evidence>
<evidence type="ECO:0000256" key="4">
    <source>
        <dbReference type="ARBA" id="ARBA00022692"/>
    </source>
</evidence>
<feature type="transmembrane region" description="Helical" evidence="12">
    <location>
        <begin position="602"/>
        <end position="623"/>
    </location>
</feature>
<dbReference type="GO" id="GO:0034703">
    <property type="term" value="C:cation channel complex"/>
    <property type="evidence" value="ECO:0007669"/>
    <property type="project" value="UniProtKB-ARBA"/>
</dbReference>
<evidence type="ECO:0000256" key="2">
    <source>
        <dbReference type="ARBA" id="ARBA00022448"/>
    </source>
</evidence>
<keyword evidence="6 12" id="KW-1133">Transmembrane helix</keyword>
<dbReference type="InterPro" id="IPR005821">
    <property type="entry name" value="Ion_trans_dom"/>
</dbReference>
<evidence type="ECO:0000256" key="7">
    <source>
        <dbReference type="ARBA" id="ARBA00023043"/>
    </source>
</evidence>
<gene>
    <name evidence="14" type="ORF">DIABBA_LOCUS4111</name>
</gene>
<evidence type="ECO:0000256" key="5">
    <source>
        <dbReference type="ARBA" id="ARBA00022737"/>
    </source>
</evidence>